<dbReference type="InterPro" id="IPR020806">
    <property type="entry name" value="PKS_PP-bd"/>
</dbReference>
<dbReference type="InterPro" id="IPR020841">
    <property type="entry name" value="PKS_Beta-ketoAc_synthase_dom"/>
</dbReference>
<dbReference type="EMBL" id="JAVFKM010000001">
    <property type="protein sequence ID" value="MEF3112287.1"/>
    <property type="molecule type" value="Genomic_DNA"/>
</dbReference>
<dbReference type="PROSITE" id="PS00606">
    <property type="entry name" value="KS3_1"/>
    <property type="match status" value="1"/>
</dbReference>
<dbReference type="InterPro" id="IPR009081">
    <property type="entry name" value="PP-bd_ACP"/>
</dbReference>
<keyword evidence="5" id="KW-0012">Acyltransferase</keyword>
<dbReference type="InterPro" id="IPR014043">
    <property type="entry name" value="Acyl_transferase_dom"/>
</dbReference>
<keyword evidence="10" id="KW-1185">Reference proteome</keyword>
<dbReference type="Proteomes" id="UP001348265">
    <property type="component" value="Unassembled WGS sequence"/>
</dbReference>
<dbReference type="SUPFAM" id="SSF53901">
    <property type="entry name" value="Thiolase-like"/>
    <property type="match status" value="1"/>
</dbReference>
<protein>
    <submittedName>
        <fullName evidence="9">Beta-ketoacyl synthase N-terminal-like domain-containing protein</fullName>
    </submittedName>
</protein>
<reference evidence="9 10" key="1">
    <citation type="submission" date="2023-08" db="EMBL/GenBank/DDBJ databases">
        <authorList>
            <person name="Sharma P."/>
            <person name="Verma V."/>
            <person name="Mohan M.K."/>
            <person name="Dubey A.K."/>
        </authorList>
    </citation>
    <scope>NUCLEOTIDE SEQUENCE [LARGE SCALE GENOMIC DNA]</scope>
    <source>
        <strain evidence="9 10">ADP4</strain>
    </source>
</reference>
<name>A0ABU7WL93_9ACTN</name>
<dbReference type="Pfam" id="PF02801">
    <property type="entry name" value="Ketoacyl-synt_C"/>
    <property type="match status" value="1"/>
</dbReference>
<evidence type="ECO:0000256" key="1">
    <source>
        <dbReference type="ARBA" id="ARBA00022450"/>
    </source>
</evidence>
<keyword evidence="3" id="KW-0808">Transferase</keyword>
<dbReference type="SUPFAM" id="SSF52151">
    <property type="entry name" value="FabD/lysophospholipase-like"/>
    <property type="match status" value="1"/>
</dbReference>
<dbReference type="PROSITE" id="PS50075">
    <property type="entry name" value="CARRIER"/>
    <property type="match status" value="1"/>
</dbReference>
<dbReference type="Gene3D" id="1.10.1200.10">
    <property type="entry name" value="ACP-like"/>
    <property type="match status" value="1"/>
</dbReference>
<dbReference type="SMART" id="SM00827">
    <property type="entry name" value="PKS_AT"/>
    <property type="match status" value="1"/>
</dbReference>
<dbReference type="InterPro" id="IPR018201">
    <property type="entry name" value="Ketoacyl_synth_AS"/>
</dbReference>
<dbReference type="RefSeq" id="WP_331785299.1">
    <property type="nucleotide sequence ID" value="NZ_JAVFKM010000001.1"/>
</dbReference>
<gene>
    <name evidence="9" type="ORF">RB636_03595</name>
</gene>
<evidence type="ECO:0000313" key="10">
    <source>
        <dbReference type="Proteomes" id="UP001348265"/>
    </source>
</evidence>
<dbReference type="Pfam" id="PF16197">
    <property type="entry name" value="KAsynt_C_assoc"/>
    <property type="match status" value="1"/>
</dbReference>
<evidence type="ECO:0000256" key="2">
    <source>
        <dbReference type="ARBA" id="ARBA00022553"/>
    </source>
</evidence>
<feature type="domain" description="Carrier" evidence="7">
    <location>
        <begin position="896"/>
        <end position="971"/>
    </location>
</feature>
<dbReference type="PANTHER" id="PTHR43775:SF37">
    <property type="entry name" value="SI:DKEY-61P9.11"/>
    <property type="match status" value="1"/>
</dbReference>
<keyword evidence="4" id="KW-0045">Antibiotic biosynthesis</keyword>
<evidence type="ECO:0000313" key="9">
    <source>
        <dbReference type="EMBL" id="MEF3112287.1"/>
    </source>
</evidence>
<dbReference type="InterPro" id="IPR001227">
    <property type="entry name" value="Ac_transferase_dom_sf"/>
</dbReference>
<dbReference type="Gene3D" id="3.30.70.3290">
    <property type="match status" value="1"/>
</dbReference>
<dbReference type="InterPro" id="IPR036736">
    <property type="entry name" value="ACP-like_sf"/>
</dbReference>
<dbReference type="SMART" id="SM00825">
    <property type="entry name" value="PKS_KS"/>
    <property type="match status" value="1"/>
</dbReference>
<feature type="region of interest" description="Disordered" evidence="6">
    <location>
        <begin position="376"/>
        <end position="412"/>
    </location>
</feature>
<keyword evidence="1" id="KW-0596">Phosphopantetheine</keyword>
<sequence length="985" mass="103820">MDTTPDDGLDRIAVVGLACRVPGADDTERLWQNLLAGRESVVRLPVTGDEPEGYVPAAAPLDGPGDFDAEFFGMTPREAELTDPQHRLFLEHCWTALEHAGCDPARYDGRVGVWGGCGVNTYLVLNVLPHYRRADLLREYPAALLHGNDKDYLATRTAYRLGLTGPALSVQTACSTSLVAVAQACQSLLDYQCDMALAGGAALKLPQEWGYVYEEGGIQSPDGHCRPFDADAGGTVFGSGVGVVALKRLEDALADGDTVHAVILGAAVNNDGARRAGYAAPSVDGQAEVIAEAYRAAGISAATVGFVEAHGTGTAVGDPIELAALDEVFGAAGAATASVYVGSVKSNLGHLNAASGVIGLIKAVLAVRSGQVPPTVHYRARNPRTADGSPFTVNRTPRPWPRRDAPRRAGVSSFGVGGTNVHVVLEEPPARAEDGARTVRAHQIVPLSARTPEALEQARGRLVAGLRDGGLGALPDIAHTLQRGRRAFAHRTAVVHTTGPGAAEALAEASGRQAADAARVAFLFPGQGSQYSGMTAGLLETEPVFAAEIERCARLLRPETGCDLRELLARPAPEDEPDPLTSTELAQPVLFAVEYALARTVQALGVEPAGMLGHSLGEWVAATLSGVFALPDALRLVAARGRLMARMAPGDMLAVQLPEDEARALERPGLVLAAVNAPGQCVLSGTPEAVAEAAGELAGRGVLTRLLETSHAFHSPALDPMLDPFAALVAEVPRNAPRLPFVSGVTGTWITGAQATDPAYWAEQARRPVRCADGLRTLAGAGRPVLLEVGPGRAMGRFAAQVNGPGTAAVATVRGQRQAGPDERTLLNAVARLWEHGVEVDWAAFSAPEERYTVPLPAYPFQRRTYWIDAPEDDRPAQDTSKAPEPPTTAQGTDTPQEDPVLVRVRQLWSDLLGVEDIGPGDDFFVLGGDSLLATRLASRIHRALGVRLPLDELFDEPSLERMAKLVTAHGGAIDHASTDHTEKR</sequence>
<evidence type="ECO:0000259" key="7">
    <source>
        <dbReference type="PROSITE" id="PS50075"/>
    </source>
</evidence>
<evidence type="ECO:0000259" key="8">
    <source>
        <dbReference type="PROSITE" id="PS52004"/>
    </source>
</evidence>
<evidence type="ECO:0000256" key="6">
    <source>
        <dbReference type="SAM" id="MobiDB-lite"/>
    </source>
</evidence>
<dbReference type="Gene3D" id="3.40.366.10">
    <property type="entry name" value="Malonyl-Coenzyme A Acyl Carrier Protein, domain 2"/>
    <property type="match status" value="1"/>
</dbReference>
<dbReference type="Pfam" id="PF00109">
    <property type="entry name" value="ketoacyl-synt"/>
    <property type="match status" value="1"/>
</dbReference>
<evidence type="ECO:0000256" key="3">
    <source>
        <dbReference type="ARBA" id="ARBA00022679"/>
    </source>
</evidence>
<organism evidence="9 10">
    <name type="scientific">Streptomyces chrestomyceticus</name>
    <dbReference type="NCBI Taxonomy" id="68185"/>
    <lineage>
        <taxon>Bacteria</taxon>
        <taxon>Bacillati</taxon>
        <taxon>Actinomycetota</taxon>
        <taxon>Actinomycetes</taxon>
        <taxon>Kitasatosporales</taxon>
        <taxon>Streptomycetaceae</taxon>
        <taxon>Streptomyces</taxon>
    </lineage>
</organism>
<dbReference type="SUPFAM" id="SSF55048">
    <property type="entry name" value="Probable ACP-binding domain of malonyl-CoA ACP transacylase"/>
    <property type="match status" value="1"/>
</dbReference>
<dbReference type="SUPFAM" id="SSF47336">
    <property type="entry name" value="ACP-like"/>
    <property type="match status" value="1"/>
</dbReference>
<dbReference type="PROSITE" id="PS52004">
    <property type="entry name" value="KS3_2"/>
    <property type="match status" value="1"/>
</dbReference>
<proteinExistence type="predicted"/>
<dbReference type="CDD" id="cd00833">
    <property type="entry name" value="PKS"/>
    <property type="match status" value="1"/>
</dbReference>
<dbReference type="InterPro" id="IPR050091">
    <property type="entry name" value="PKS_NRPS_Biosynth_Enz"/>
</dbReference>
<dbReference type="Pfam" id="PF00550">
    <property type="entry name" value="PP-binding"/>
    <property type="match status" value="1"/>
</dbReference>
<dbReference type="InterPro" id="IPR016035">
    <property type="entry name" value="Acyl_Trfase/lysoPLipase"/>
</dbReference>
<dbReference type="InterPro" id="IPR032821">
    <property type="entry name" value="PKS_assoc"/>
</dbReference>
<dbReference type="InterPro" id="IPR016036">
    <property type="entry name" value="Malonyl_transacylase_ACP-bd"/>
</dbReference>
<accession>A0ABU7WL93</accession>
<dbReference type="Gene3D" id="3.40.47.10">
    <property type="match status" value="1"/>
</dbReference>
<dbReference type="InterPro" id="IPR014030">
    <property type="entry name" value="Ketoacyl_synth_N"/>
</dbReference>
<evidence type="ECO:0000256" key="4">
    <source>
        <dbReference type="ARBA" id="ARBA00023194"/>
    </source>
</evidence>
<dbReference type="InterPro" id="IPR016039">
    <property type="entry name" value="Thiolase-like"/>
</dbReference>
<comment type="caution">
    <text evidence="9">The sequence shown here is derived from an EMBL/GenBank/DDBJ whole genome shotgun (WGS) entry which is preliminary data.</text>
</comment>
<dbReference type="PANTHER" id="PTHR43775">
    <property type="entry name" value="FATTY ACID SYNTHASE"/>
    <property type="match status" value="1"/>
</dbReference>
<feature type="domain" description="Ketosynthase family 3 (KS3)" evidence="8">
    <location>
        <begin position="9"/>
        <end position="427"/>
    </location>
</feature>
<keyword evidence="2" id="KW-0597">Phosphoprotein</keyword>
<feature type="region of interest" description="Disordered" evidence="6">
    <location>
        <begin position="872"/>
        <end position="900"/>
    </location>
</feature>
<dbReference type="SMART" id="SM00823">
    <property type="entry name" value="PKS_PP"/>
    <property type="match status" value="1"/>
</dbReference>
<evidence type="ECO:0000256" key="5">
    <source>
        <dbReference type="ARBA" id="ARBA00023315"/>
    </source>
</evidence>
<dbReference type="Pfam" id="PF00698">
    <property type="entry name" value="Acyl_transf_1"/>
    <property type="match status" value="1"/>
</dbReference>
<dbReference type="InterPro" id="IPR014031">
    <property type="entry name" value="Ketoacyl_synth_C"/>
</dbReference>